<dbReference type="EMBL" id="JBDODL010001647">
    <property type="protein sequence ID" value="MES1921702.1"/>
    <property type="molecule type" value="Genomic_DNA"/>
</dbReference>
<comment type="caution">
    <text evidence="1">The sequence shown here is derived from an EMBL/GenBank/DDBJ whole genome shotgun (WGS) entry which is preliminary data.</text>
</comment>
<reference evidence="1 2" key="1">
    <citation type="journal article" date="2024" name="BMC Biol.">
        <title>Comparative genomics of Ascetosporea gives new insight into the evolutionary basis for animal parasitism in Rhizaria.</title>
        <authorList>
            <person name="Hiltunen Thoren M."/>
            <person name="Onut-Brannstrom I."/>
            <person name="Alfjorden A."/>
            <person name="Peckova H."/>
            <person name="Swords F."/>
            <person name="Hooper C."/>
            <person name="Holzer A.S."/>
            <person name="Bass D."/>
            <person name="Burki F."/>
        </authorList>
    </citation>
    <scope>NUCLEOTIDE SEQUENCE [LARGE SCALE GENOMIC DNA]</scope>
    <source>
        <strain evidence="1">20-A016</strain>
    </source>
</reference>
<proteinExistence type="predicted"/>
<evidence type="ECO:0000313" key="2">
    <source>
        <dbReference type="Proteomes" id="UP001439008"/>
    </source>
</evidence>
<dbReference type="Proteomes" id="UP001439008">
    <property type="component" value="Unassembled WGS sequence"/>
</dbReference>
<name>A0ABV2APU4_9EUKA</name>
<protein>
    <submittedName>
        <fullName evidence="1">Uncharacterized protein</fullName>
    </submittedName>
</protein>
<organism evidence="1 2">
    <name type="scientific">Bonamia ostreae</name>
    <dbReference type="NCBI Taxonomy" id="126728"/>
    <lineage>
        <taxon>Eukaryota</taxon>
        <taxon>Sar</taxon>
        <taxon>Rhizaria</taxon>
        <taxon>Endomyxa</taxon>
        <taxon>Ascetosporea</taxon>
        <taxon>Haplosporida</taxon>
        <taxon>Bonamia</taxon>
    </lineage>
</organism>
<feature type="non-terminal residue" evidence="1">
    <location>
        <position position="67"/>
    </location>
</feature>
<accession>A0ABV2APU4</accession>
<gene>
    <name evidence="1" type="ORF">MHBO_003231</name>
</gene>
<keyword evidence="2" id="KW-1185">Reference proteome</keyword>
<sequence length="67" mass="7652">MRTIKIELDTARQDERIEVDGILQGNQNVEFEVRLAEDGEPIAIADIKKPKIIWRYTRIGVATTLAE</sequence>
<evidence type="ECO:0000313" key="1">
    <source>
        <dbReference type="EMBL" id="MES1921702.1"/>
    </source>
</evidence>